<proteinExistence type="predicted"/>
<dbReference type="RefSeq" id="WP_311620903.1">
    <property type="nucleotide sequence ID" value="NZ_JAVREV010000022.1"/>
</dbReference>
<keyword evidence="1" id="KW-0812">Transmembrane</keyword>
<keyword evidence="1" id="KW-1133">Transmembrane helix</keyword>
<evidence type="ECO:0000256" key="1">
    <source>
        <dbReference type="SAM" id="Phobius"/>
    </source>
</evidence>
<organism evidence="2 3">
    <name type="scientific">Streptomyces johnsoniae</name>
    <dbReference type="NCBI Taxonomy" id="3075532"/>
    <lineage>
        <taxon>Bacteria</taxon>
        <taxon>Bacillati</taxon>
        <taxon>Actinomycetota</taxon>
        <taxon>Actinomycetes</taxon>
        <taxon>Kitasatosporales</taxon>
        <taxon>Streptomycetaceae</taxon>
        <taxon>Streptomyces</taxon>
    </lineage>
</organism>
<keyword evidence="1" id="KW-0472">Membrane</keyword>
<name>A0ABU2SCT7_9ACTN</name>
<evidence type="ECO:0000313" key="3">
    <source>
        <dbReference type="Proteomes" id="UP001183615"/>
    </source>
</evidence>
<protein>
    <submittedName>
        <fullName evidence="2">Uncharacterized protein</fullName>
    </submittedName>
</protein>
<dbReference type="Proteomes" id="UP001183615">
    <property type="component" value="Unassembled WGS sequence"/>
</dbReference>
<evidence type="ECO:0000313" key="2">
    <source>
        <dbReference type="EMBL" id="MDT0446758.1"/>
    </source>
</evidence>
<comment type="caution">
    <text evidence="2">The sequence shown here is derived from an EMBL/GenBank/DDBJ whole genome shotgun (WGS) entry which is preliminary data.</text>
</comment>
<accession>A0ABU2SCT7</accession>
<sequence length="86" mass="9153">MSLTTTGTPQSAATARRDDVLAIHDRPFIIMDFTPLHAEPPGLPTHSCGAVHHPHQQQPPGRAEIIAQMAVGCALVVVLALAVMLR</sequence>
<dbReference type="EMBL" id="JAVREV010000022">
    <property type="protein sequence ID" value="MDT0446758.1"/>
    <property type="molecule type" value="Genomic_DNA"/>
</dbReference>
<gene>
    <name evidence="2" type="ORF">RM779_29795</name>
</gene>
<keyword evidence="3" id="KW-1185">Reference proteome</keyword>
<reference evidence="3" key="1">
    <citation type="submission" date="2023-07" db="EMBL/GenBank/DDBJ databases">
        <title>30 novel species of actinomycetes from the DSMZ collection.</title>
        <authorList>
            <person name="Nouioui I."/>
        </authorList>
    </citation>
    <scope>NUCLEOTIDE SEQUENCE [LARGE SCALE GENOMIC DNA]</scope>
    <source>
        <strain evidence="3">DSM 41886</strain>
    </source>
</reference>
<feature type="transmembrane region" description="Helical" evidence="1">
    <location>
        <begin position="65"/>
        <end position="85"/>
    </location>
</feature>